<dbReference type="GeneID" id="75691314"/>
<dbReference type="Proteomes" id="UP000827429">
    <property type="component" value="Segment"/>
</dbReference>
<accession>A0AAE7RWK1</accession>
<dbReference type="KEGG" id="vg:75691314"/>
<name>A0AAE7RWK1_9CAUD</name>
<protein>
    <submittedName>
        <fullName evidence="1">Uncharacterized protein</fullName>
    </submittedName>
</protein>
<keyword evidence="2" id="KW-1185">Reference proteome</keyword>
<proteinExistence type="predicted"/>
<sequence length="234" mass="25886">MMLVDKETGKGYVEMEKVHRDKKEYASKAVGGTALGLSIGALGLQLLGGGLLNCGLFGNRATVAETAAIAGTAANEHYLERKQCADQVQFVNDMWRSTYAQQNQRFEDRQTINQEMFGIYSAMRNGFDVINANANKNAFDLYKYSRDNKDELMGQIGEMKTELAVLKATRPYQDALIQCDIRRVAEHADFNLWRRTCRMISGEVVLPNTPTVTGYASYNPCACPATTTTPTTAA</sequence>
<reference evidence="1 2" key="1">
    <citation type="submission" date="2021-04" db="EMBL/GenBank/DDBJ databases">
        <authorList>
            <person name="Shkoporov A.N."/>
            <person name="Stockdale S.R."/>
            <person name="Guerin E."/>
            <person name="Ross R.P."/>
            <person name="Hill C."/>
        </authorList>
    </citation>
    <scope>NUCLEOTIDE SEQUENCE [LARGE SCALE GENOMIC DNA]</scope>
    <source>
        <strain evidence="2">cr123_1</strain>
    </source>
</reference>
<dbReference type="EMBL" id="MZ130476">
    <property type="protein sequence ID" value="QWM89253.1"/>
    <property type="molecule type" value="Genomic_DNA"/>
</dbReference>
<dbReference type="RefSeq" id="YP_010358825.1">
    <property type="nucleotide sequence ID" value="NC_062766.1"/>
</dbReference>
<gene>
    <name evidence="1" type="primary">gp_15354</name>
</gene>
<evidence type="ECO:0000313" key="2">
    <source>
        <dbReference type="Proteomes" id="UP000827429"/>
    </source>
</evidence>
<organism evidence="1 2">
    <name type="scientific">uncultured phage cr123_1</name>
    <dbReference type="NCBI Taxonomy" id="2986401"/>
    <lineage>
        <taxon>Viruses</taxon>
        <taxon>Duplodnaviria</taxon>
        <taxon>Heunggongvirae</taxon>
        <taxon>Uroviricota</taxon>
        <taxon>Caudoviricetes</taxon>
        <taxon>Crassvirales</taxon>
        <taxon>Intestiviridae</taxon>
        <taxon>Crudevirinae</taxon>
        <taxon>Delmidovirus</taxon>
        <taxon>Delmidovirus copri</taxon>
    </lineage>
</organism>
<evidence type="ECO:0000313" key="1">
    <source>
        <dbReference type="EMBL" id="QWM89253.1"/>
    </source>
</evidence>